<sequence length="131" mass="15175">MASEKRTLGLAYQSSDLVLKQKTVKWFEHFILRRDSIFVTDSMNDDEIIERHLIVLFGLPRDFMPHLHFQNAWAAIIRQRLRQWLRVNKANKGDIKLAKILVKTVLKAREAGSSQSPRYVAKTNLGSLVDD</sequence>
<organism evidence="1 2">
    <name type="scientific">Apiospora hydei</name>
    <dbReference type="NCBI Taxonomy" id="1337664"/>
    <lineage>
        <taxon>Eukaryota</taxon>
        <taxon>Fungi</taxon>
        <taxon>Dikarya</taxon>
        <taxon>Ascomycota</taxon>
        <taxon>Pezizomycotina</taxon>
        <taxon>Sordariomycetes</taxon>
        <taxon>Xylariomycetidae</taxon>
        <taxon>Amphisphaeriales</taxon>
        <taxon>Apiosporaceae</taxon>
        <taxon>Apiospora</taxon>
    </lineage>
</organism>
<protein>
    <submittedName>
        <fullName evidence="1">Uncharacterized protein</fullName>
    </submittedName>
</protein>
<accession>A0ABR1XCF6</accession>
<comment type="caution">
    <text evidence="1">The sequence shown here is derived from an EMBL/GenBank/DDBJ whole genome shotgun (WGS) entry which is preliminary data.</text>
</comment>
<proteinExistence type="predicted"/>
<evidence type="ECO:0000313" key="1">
    <source>
        <dbReference type="EMBL" id="KAK8094358.1"/>
    </source>
</evidence>
<dbReference type="Proteomes" id="UP001433268">
    <property type="component" value="Unassembled WGS sequence"/>
</dbReference>
<reference evidence="1 2" key="1">
    <citation type="submission" date="2023-01" db="EMBL/GenBank/DDBJ databases">
        <title>Analysis of 21 Apiospora genomes using comparative genomics revels a genus with tremendous synthesis potential of carbohydrate active enzymes and secondary metabolites.</title>
        <authorList>
            <person name="Sorensen T."/>
        </authorList>
    </citation>
    <scope>NUCLEOTIDE SEQUENCE [LARGE SCALE GENOMIC DNA]</scope>
    <source>
        <strain evidence="1 2">CBS 114990</strain>
    </source>
</reference>
<dbReference type="EMBL" id="JAQQWN010000002">
    <property type="protein sequence ID" value="KAK8094358.1"/>
    <property type="molecule type" value="Genomic_DNA"/>
</dbReference>
<name>A0ABR1XCF6_9PEZI</name>
<keyword evidence="2" id="KW-1185">Reference proteome</keyword>
<dbReference type="GeneID" id="92038418"/>
<dbReference type="RefSeq" id="XP_066675131.1">
    <property type="nucleotide sequence ID" value="XM_066805358.1"/>
</dbReference>
<gene>
    <name evidence="1" type="ORF">PG997_001043</name>
</gene>
<evidence type="ECO:0000313" key="2">
    <source>
        <dbReference type="Proteomes" id="UP001433268"/>
    </source>
</evidence>